<evidence type="ECO:0000313" key="8">
    <source>
        <dbReference type="Proteomes" id="UP000185124"/>
    </source>
</evidence>
<dbReference type="InterPro" id="IPR052925">
    <property type="entry name" value="Phage_Integrase-like_Recomb"/>
</dbReference>
<evidence type="ECO:0000256" key="2">
    <source>
        <dbReference type="ARBA" id="ARBA00023125"/>
    </source>
</evidence>
<dbReference type="GO" id="GO:0015074">
    <property type="term" value="P:DNA integration"/>
    <property type="evidence" value="ECO:0007669"/>
    <property type="project" value="UniProtKB-KW"/>
</dbReference>
<sequence>MADLLWRSFTITFLLVNEIEARGSAEPTTFIDPNEQLSEAARRRIRESVPASTRRAYAGDWRRFTHWCDDHQRSHLPATAATLAEYVSHLADEGKAASTIERAMAAITVAHAAADLPPPHTRPARAVLRRHRTELAEAGRGVRKAKAVTVTALRAMVDTLDRTTLAGVRDRALIVVGFALGARRSELAALNIADLTFTSEGLHVTIRRSKTDKESVGRSTALPYTSRPATCPVRTMQAWLDALAAHDQTSGPVFRRIDRHGTLGRTPHGRGDTTGRITGQAVAIIVRRTALRAGLDTASAFTGHSLRRGFATETHRSGKNPLRIARHGGWKDGSATLAGYIEDADQWQDNALSDVGL</sequence>
<feature type="domain" description="Tyr recombinase" evidence="5">
    <location>
        <begin position="143"/>
        <end position="353"/>
    </location>
</feature>
<accession>A0A1N5VJH1</accession>
<evidence type="ECO:0000259" key="5">
    <source>
        <dbReference type="PROSITE" id="PS51898"/>
    </source>
</evidence>
<dbReference type="Pfam" id="PF02899">
    <property type="entry name" value="Phage_int_SAM_1"/>
    <property type="match status" value="1"/>
</dbReference>
<protein>
    <submittedName>
        <fullName evidence="7">Site-specific recombinase XerD</fullName>
    </submittedName>
</protein>
<organism evidence="7 8">
    <name type="scientific">Micromonospora cremea</name>
    <dbReference type="NCBI Taxonomy" id="709881"/>
    <lineage>
        <taxon>Bacteria</taxon>
        <taxon>Bacillati</taxon>
        <taxon>Actinomycetota</taxon>
        <taxon>Actinomycetes</taxon>
        <taxon>Micromonosporales</taxon>
        <taxon>Micromonosporaceae</taxon>
        <taxon>Micromonospora</taxon>
    </lineage>
</organism>
<dbReference type="Gene3D" id="1.10.443.10">
    <property type="entry name" value="Intergrase catalytic core"/>
    <property type="match status" value="1"/>
</dbReference>
<dbReference type="InterPro" id="IPR044068">
    <property type="entry name" value="CB"/>
</dbReference>
<evidence type="ECO:0000256" key="3">
    <source>
        <dbReference type="ARBA" id="ARBA00023172"/>
    </source>
</evidence>
<evidence type="ECO:0000259" key="6">
    <source>
        <dbReference type="PROSITE" id="PS51900"/>
    </source>
</evidence>
<dbReference type="PROSITE" id="PS51898">
    <property type="entry name" value="TYR_RECOMBINASE"/>
    <property type="match status" value="1"/>
</dbReference>
<dbReference type="InterPro" id="IPR013762">
    <property type="entry name" value="Integrase-like_cat_sf"/>
</dbReference>
<dbReference type="Proteomes" id="UP000185124">
    <property type="component" value="Unassembled WGS sequence"/>
</dbReference>
<dbReference type="InterPro" id="IPR010998">
    <property type="entry name" value="Integrase_recombinase_N"/>
</dbReference>
<keyword evidence="1" id="KW-0229">DNA integration</keyword>
<evidence type="ECO:0000256" key="1">
    <source>
        <dbReference type="ARBA" id="ARBA00022908"/>
    </source>
</evidence>
<dbReference type="GO" id="GO:0003677">
    <property type="term" value="F:DNA binding"/>
    <property type="evidence" value="ECO:0007669"/>
    <property type="project" value="UniProtKB-UniRule"/>
</dbReference>
<dbReference type="InterPro" id="IPR004107">
    <property type="entry name" value="Integrase_SAM-like_N"/>
</dbReference>
<keyword evidence="2 4" id="KW-0238">DNA-binding</keyword>
<dbReference type="PANTHER" id="PTHR34605:SF4">
    <property type="entry name" value="DNA ADENINE METHYLTRANSFERASE"/>
    <property type="match status" value="1"/>
</dbReference>
<reference evidence="8" key="1">
    <citation type="submission" date="2016-12" db="EMBL/GenBank/DDBJ databases">
        <authorList>
            <person name="Varghese N."/>
            <person name="Submissions S."/>
        </authorList>
    </citation>
    <scope>NUCLEOTIDE SEQUENCE [LARGE SCALE GENOMIC DNA]</scope>
    <source>
        <strain evidence="8">DSM 45599</strain>
    </source>
</reference>
<dbReference type="PANTHER" id="PTHR34605">
    <property type="entry name" value="PHAGE_INTEGRASE DOMAIN-CONTAINING PROTEIN"/>
    <property type="match status" value="1"/>
</dbReference>
<keyword evidence="8" id="KW-1185">Reference proteome</keyword>
<evidence type="ECO:0000313" key="7">
    <source>
        <dbReference type="EMBL" id="SIM73152.1"/>
    </source>
</evidence>
<dbReference type="GO" id="GO:0006310">
    <property type="term" value="P:DNA recombination"/>
    <property type="evidence" value="ECO:0007669"/>
    <property type="project" value="UniProtKB-KW"/>
</dbReference>
<dbReference type="EMBL" id="FSQT01000001">
    <property type="protein sequence ID" value="SIM73152.1"/>
    <property type="molecule type" value="Genomic_DNA"/>
</dbReference>
<gene>
    <name evidence="7" type="ORF">SAMN04489832_1682</name>
</gene>
<dbReference type="CDD" id="cd00799">
    <property type="entry name" value="INT_Cre_C"/>
    <property type="match status" value="1"/>
</dbReference>
<name>A0A1N5VJH1_9ACTN</name>
<dbReference type="AlphaFoldDB" id="A0A1N5VJH1"/>
<evidence type="ECO:0000256" key="4">
    <source>
        <dbReference type="PROSITE-ProRule" id="PRU01248"/>
    </source>
</evidence>
<proteinExistence type="predicted"/>
<dbReference type="PROSITE" id="PS51900">
    <property type="entry name" value="CB"/>
    <property type="match status" value="1"/>
</dbReference>
<dbReference type="Gene3D" id="1.10.150.130">
    <property type="match status" value="1"/>
</dbReference>
<dbReference type="STRING" id="709881.SAMN04489832_1682"/>
<dbReference type="SUPFAM" id="SSF47823">
    <property type="entry name" value="lambda integrase-like, N-terminal domain"/>
    <property type="match status" value="1"/>
</dbReference>
<dbReference type="InterPro" id="IPR002104">
    <property type="entry name" value="Integrase_catalytic"/>
</dbReference>
<dbReference type="SUPFAM" id="SSF56349">
    <property type="entry name" value="DNA breaking-rejoining enzymes"/>
    <property type="match status" value="1"/>
</dbReference>
<dbReference type="InterPro" id="IPR011010">
    <property type="entry name" value="DNA_brk_join_enz"/>
</dbReference>
<keyword evidence="3" id="KW-0233">DNA recombination</keyword>
<dbReference type="Pfam" id="PF00589">
    <property type="entry name" value="Phage_integrase"/>
    <property type="match status" value="1"/>
</dbReference>
<feature type="domain" description="Core-binding (CB)" evidence="6">
    <location>
        <begin position="35"/>
        <end position="115"/>
    </location>
</feature>